<dbReference type="InterPro" id="IPR001156">
    <property type="entry name" value="Transferrin-like_dom"/>
</dbReference>
<dbReference type="SUPFAM" id="SSF53850">
    <property type="entry name" value="Periplasmic binding protein-like II"/>
    <property type="match status" value="1"/>
</dbReference>
<dbReference type="Pfam" id="PF00405">
    <property type="entry name" value="Transferrin"/>
    <property type="match status" value="1"/>
</dbReference>
<dbReference type="Gene3D" id="3.40.190.10">
    <property type="entry name" value="Periplasmic binding protein-like II"/>
    <property type="match status" value="1"/>
</dbReference>
<feature type="domain" description="Transferrin-like" evidence="1">
    <location>
        <begin position="1"/>
        <end position="161"/>
    </location>
</feature>
<dbReference type="Proteomes" id="UP000617340">
    <property type="component" value="Unassembled WGS sequence"/>
</dbReference>
<dbReference type="EMBL" id="JACSDZ010000018">
    <property type="protein sequence ID" value="KAF7384091.1"/>
    <property type="molecule type" value="Genomic_DNA"/>
</dbReference>
<evidence type="ECO:0000313" key="2">
    <source>
        <dbReference type="EMBL" id="KAF7384091.1"/>
    </source>
</evidence>
<comment type="caution">
    <text evidence="2">The sequence shown here is derived from an EMBL/GenBank/DDBJ whole genome shotgun (WGS) entry which is preliminary data.</text>
</comment>
<dbReference type="PRINTS" id="PR00422">
    <property type="entry name" value="TRANSFERRIN"/>
</dbReference>
<sequence length="161" mass="17597">MLLRDRIRLVHVVTCLAADEECLTSDKGDVAFLPLPALMEIDKKNESEGGVKTSDFMLVCPNGGLAPVEEWSKCNLGLEPPRIILSSAGKTVHALDELKHGVLAASTIYSKKPDLLQLFGSWGGHANVLFKDDATNLISVDNSWTQWNTWATTKASYKVEA</sequence>
<organism evidence="2 3">
    <name type="scientific">Vespula germanica</name>
    <name type="common">German yellow jacket</name>
    <name type="synonym">Paravespula germanica</name>
    <dbReference type="NCBI Taxonomy" id="30212"/>
    <lineage>
        <taxon>Eukaryota</taxon>
        <taxon>Metazoa</taxon>
        <taxon>Ecdysozoa</taxon>
        <taxon>Arthropoda</taxon>
        <taxon>Hexapoda</taxon>
        <taxon>Insecta</taxon>
        <taxon>Pterygota</taxon>
        <taxon>Neoptera</taxon>
        <taxon>Endopterygota</taxon>
        <taxon>Hymenoptera</taxon>
        <taxon>Apocrita</taxon>
        <taxon>Aculeata</taxon>
        <taxon>Vespoidea</taxon>
        <taxon>Vespidae</taxon>
        <taxon>Vespinae</taxon>
        <taxon>Vespula</taxon>
    </lineage>
</organism>
<name>A0A834JED1_VESGE</name>
<evidence type="ECO:0000313" key="3">
    <source>
        <dbReference type="Proteomes" id="UP000617340"/>
    </source>
</evidence>
<reference evidence="2" key="1">
    <citation type="journal article" date="2020" name="G3 (Bethesda)">
        <title>High-Quality Assemblies for Three Invasive Social Wasps from the &lt;i&gt;Vespula&lt;/i&gt; Genus.</title>
        <authorList>
            <person name="Harrop T.W.R."/>
            <person name="Guhlin J."/>
            <person name="McLaughlin G.M."/>
            <person name="Permina E."/>
            <person name="Stockwell P."/>
            <person name="Gilligan J."/>
            <person name="Le Lec M.F."/>
            <person name="Gruber M.A.M."/>
            <person name="Quinn O."/>
            <person name="Lovegrove M."/>
            <person name="Duncan E.J."/>
            <person name="Remnant E.J."/>
            <person name="Van Eeckhoven J."/>
            <person name="Graham B."/>
            <person name="Knapp R.A."/>
            <person name="Langford K.W."/>
            <person name="Kronenberg Z."/>
            <person name="Press M.O."/>
            <person name="Eacker S.M."/>
            <person name="Wilson-Rankin E.E."/>
            <person name="Purcell J."/>
            <person name="Lester P.J."/>
            <person name="Dearden P.K."/>
        </authorList>
    </citation>
    <scope>NUCLEOTIDE SEQUENCE</scope>
    <source>
        <strain evidence="2">Linc-1</strain>
    </source>
</reference>
<protein>
    <recommendedName>
        <fullName evidence="1">Transferrin-like domain-containing protein</fullName>
    </recommendedName>
</protein>
<dbReference type="PROSITE" id="PS51408">
    <property type="entry name" value="TRANSFERRIN_LIKE_4"/>
    <property type="match status" value="1"/>
</dbReference>
<keyword evidence="3" id="KW-1185">Reference proteome</keyword>
<gene>
    <name evidence="2" type="ORF">HZH68_014848</name>
</gene>
<evidence type="ECO:0000259" key="1">
    <source>
        <dbReference type="PROSITE" id="PS51408"/>
    </source>
</evidence>
<proteinExistence type="predicted"/>
<dbReference type="AlphaFoldDB" id="A0A834JED1"/>
<accession>A0A834JED1</accession>